<evidence type="ECO:0000256" key="1">
    <source>
        <dbReference type="SAM" id="MobiDB-lite"/>
    </source>
</evidence>
<protein>
    <submittedName>
        <fullName evidence="2">Uncharacterized protein</fullName>
    </submittedName>
</protein>
<dbReference type="OrthoDB" id="3021976at2759"/>
<sequence>MESTVPPDYSSRVPESTNPYARQPSTHTSPAVGGAPRGVRYHTHTAPCTRIIKPDELTGYIQTPTTIVGKKFMPKDGEDIWEVMEVTFGKGGWSSIVQFEGHDEKHRMIFEDFVRMLRQGTLNVVELE</sequence>
<gene>
    <name evidence="2" type="ORF">JR316_010433</name>
</gene>
<organism evidence="2">
    <name type="scientific">Psilocybe cubensis</name>
    <name type="common">Psychedelic mushroom</name>
    <name type="synonym">Stropharia cubensis</name>
    <dbReference type="NCBI Taxonomy" id="181762"/>
    <lineage>
        <taxon>Eukaryota</taxon>
        <taxon>Fungi</taxon>
        <taxon>Dikarya</taxon>
        <taxon>Basidiomycota</taxon>
        <taxon>Agaricomycotina</taxon>
        <taxon>Agaricomycetes</taxon>
        <taxon>Agaricomycetidae</taxon>
        <taxon>Agaricales</taxon>
        <taxon>Agaricineae</taxon>
        <taxon>Strophariaceae</taxon>
        <taxon>Psilocybe</taxon>
    </lineage>
</organism>
<evidence type="ECO:0000313" key="2">
    <source>
        <dbReference type="EMBL" id="KAG5164791.1"/>
    </source>
</evidence>
<comment type="caution">
    <text evidence="2">The sequence shown here is derived from an EMBL/GenBank/DDBJ whole genome shotgun (WGS) entry which is preliminary data.</text>
</comment>
<accession>A0A8H7XRQ8</accession>
<dbReference type="EMBL" id="JAFIQS010000011">
    <property type="protein sequence ID" value="KAG5164791.1"/>
    <property type="molecule type" value="Genomic_DNA"/>
</dbReference>
<name>A0A8H7XRQ8_PSICU</name>
<dbReference type="AlphaFoldDB" id="A0A8H7XRQ8"/>
<feature type="compositionally biased region" description="Polar residues" evidence="1">
    <location>
        <begin position="13"/>
        <end position="29"/>
    </location>
</feature>
<reference evidence="2" key="1">
    <citation type="submission" date="2021-02" db="EMBL/GenBank/DDBJ databases">
        <title>Psilocybe cubensis genome.</title>
        <authorList>
            <person name="Mckernan K.J."/>
            <person name="Crawford S."/>
            <person name="Trippe A."/>
            <person name="Kane L.T."/>
            <person name="Mclaughlin S."/>
        </authorList>
    </citation>
    <scope>NUCLEOTIDE SEQUENCE [LARGE SCALE GENOMIC DNA]</scope>
    <source>
        <strain evidence="2">MGC-MH-2018</strain>
    </source>
</reference>
<proteinExistence type="predicted"/>
<feature type="region of interest" description="Disordered" evidence="1">
    <location>
        <begin position="1"/>
        <end position="38"/>
    </location>
</feature>